<comment type="caution">
    <text evidence="1">The sequence shown here is derived from an EMBL/GenBank/DDBJ whole genome shotgun (WGS) entry which is preliminary data.</text>
</comment>
<gene>
    <name evidence="1" type="ORF">FHR38_005460</name>
</gene>
<sequence>MALSITVRLRDGRYDAAFPPDRVEWPPHPARLFCALVASADYDTGTTEPAGASADDVALRWLESAGPPLVLATPRSEVGQFVREGFVVSNKTKAPDKKNPFGGSTVWPGRTNGESLRRGALPADEHLAFIWPDAQADDATLWRLTRLTRRVPYLGRSTSSAEVLIHDEVVAHRPTWTAYRPTRIGTPRAIDLRVPYPGYLDQLRAAYDDGHRAWEVCRSIAYLADEDATTDEAADETAAAGAVGPYRDLLLWPIERGTVPISGDRLLAVTEMLRRAAISRIADPVPAQASGHGADGRPHVAFVPLLDAGHQHADGHLLGVGVAVPVELAGDDRLAILRGLLGADGEDPIRELRGGTAGLVRLGDPTDLPLTWGLRPDRWTGPPSGGHRWVSVTPVMLDRYPGRRDPAEVLADGFVTAGYPRPTSVTLLERPIVRGAVQMPRRGSLPDKRARRPILHCQVEFPTPVRGPVIAGALRYLGCGMFVPEVSRAGR</sequence>
<dbReference type="Proteomes" id="UP000578819">
    <property type="component" value="Unassembled WGS sequence"/>
</dbReference>
<organism evidence="1 2">
    <name type="scientific">Micromonospora polyrhachis</name>
    <dbReference type="NCBI Taxonomy" id="1282883"/>
    <lineage>
        <taxon>Bacteria</taxon>
        <taxon>Bacillati</taxon>
        <taxon>Actinomycetota</taxon>
        <taxon>Actinomycetes</taxon>
        <taxon>Micromonosporales</taxon>
        <taxon>Micromonosporaceae</taxon>
        <taxon>Micromonospora</taxon>
    </lineage>
</organism>
<dbReference type="NCBIfam" id="TIGR02165">
    <property type="entry name" value="cas5_6_GSU0054"/>
    <property type="match status" value="1"/>
</dbReference>
<evidence type="ECO:0000313" key="1">
    <source>
        <dbReference type="EMBL" id="MBB4961727.1"/>
    </source>
</evidence>
<dbReference type="InterPro" id="IPR019089">
    <property type="entry name" value="Cas_GSU0054"/>
</dbReference>
<dbReference type="EMBL" id="JACHJW010000001">
    <property type="protein sequence ID" value="MBB4961727.1"/>
    <property type="molecule type" value="Genomic_DNA"/>
</dbReference>
<accession>A0A7W7WSK3</accession>
<protein>
    <submittedName>
        <fullName evidence="1">CRISPR-associated protein Csb2</fullName>
    </submittedName>
</protein>
<proteinExistence type="predicted"/>
<name>A0A7W7WSK3_9ACTN</name>
<evidence type="ECO:0000313" key="2">
    <source>
        <dbReference type="Proteomes" id="UP000578819"/>
    </source>
</evidence>
<dbReference type="Pfam" id="PF09609">
    <property type="entry name" value="Cas_GSU0054"/>
    <property type="match status" value="1"/>
</dbReference>
<dbReference type="AlphaFoldDB" id="A0A7W7WSK3"/>
<dbReference type="RefSeq" id="WP_184537458.1">
    <property type="nucleotide sequence ID" value="NZ_JACHJW010000001.1"/>
</dbReference>
<keyword evidence="2" id="KW-1185">Reference proteome</keyword>
<reference evidence="1 2" key="1">
    <citation type="submission" date="2020-08" db="EMBL/GenBank/DDBJ databases">
        <title>Sequencing the genomes of 1000 actinobacteria strains.</title>
        <authorList>
            <person name="Klenk H.-P."/>
        </authorList>
    </citation>
    <scope>NUCLEOTIDE SEQUENCE [LARGE SCALE GENOMIC DNA]</scope>
    <source>
        <strain evidence="1 2">DSM 45886</strain>
    </source>
</reference>